<feature type="compositionally biased region" description="Polar residues" evidence="1">
    <location>
        <begin position="78"/>
        <end position="88"/>
    </location>
</feature>
<dbReference type="EMBL" id="KN817523">
    <property type="protein sequence ID" value="KJA27858.1"/>
    <property type="molecule type" value="Genomic_DNA"/>
</dbReference>
<feature type="region of interest" description="Disordered" evidence="1">
    <location>
        <begin position="40"/>
        <end position="130"/>
    </location>
</feature>
<protein>
    <submittedName>
        <fullName evidence="2">Uncharacterized protein</fullName>
    </submittedName>
</protein>
<accession>A0A0D2MV30</accession>
<evidence type="ECO:0000313" key="3">
    <source>
        <dbReference type="Proteomes" id="UP000054270"/>
    </source>
</evidence>
<gene>
    <name evidence="2" type="ORF">HYPSUDRAFT_62899</name>
</gene>
<organism evidence="2 3">
    <name type="scientific">Hypholoma sublateritium (strain FD-334 SS-4)</name>
    <dbReference type="NCBI Taxonomy" id="945553"/>
    <lineage>
        <taxon>Eukaryota</taxon>
        <taxon>Fungi</taxon>
        <taxon>Dikarya</taxon>
        <taxon>Basidiomycota</taxon>
        <taxon>Agaricomycotina</taxon>
        <taxon>Agaricomycetes</taxon>
        <taxon>Agaricomycetidae</taxon>
        <taxon>Agaricales</taxon>
        <taxon>Agaricineae</taxon>
        <taxon>Strophariaceae</taxon>
        <taxon>Hypholoma</taxon>
    </lineage>
</organism>
<keyword evidence="3" id="KW-1185">Reference proteome</keyword>
<proteinExistence type="predicted"/>
<name>A0A0D2MV30_HYPSF</name>
<feature type="compositionally biased region" description="Basic and acidic residues" evidence="1">
    <location>
        <begin position="97"/>
        <end position="108"/>
    </location>
</feature>
<dbReference type="Proteomes" id="UP000054270">
    <property type="component" value="Unassembled WGS sequence"/>
</dbReference>
<evidence type="ECO:0000256" key="1">
    <source>
        <dbReference type="SAM" id="MobiDB-lite"/>
    </source>
</evidence>
<reference evidence="3" key="1">
    <citation type="submission" date="2014-04" db="EMBL/GenBank/DDBJ databases">
        <title>Evolutionary Origins and Diversification of the Mycorrhizal Mutualists.</title>
        <authorList>
            <consortium name="DOE Joint Genome Institute"/>
            <consortium name="Mycorrhizal Genomics Consortium"/>
            <person name="Kohler A."/>
            <person name="Kuo A."/>
            <person name="Nagy L.G."/>
            <person name="Floudas D."/>
            <person name="Copeland A."/>
            <person name="Barry K.W."/>
            <person name="Cichocki N."/>
            <person name="Veneault-Fourrey C."/>
            <person name="LaButti K."/>
            <person name="Lindquist E.A."/>
            <person name="Lipzen A."/>
            <person name="Lundell T."/>
            <person name="Morin E."/>
            <person name="Murat C."/>
            <person name="Riley R."/>
            <person name="Ohm R."/>
            <person name="Sun H."/>
            <person name="Tunlid A."/>
            <person name="Henrissat B."/>
            <person name="Grigoriev I.V."/>
            <person name="Hibbett D.S."/>
            <person name="Martin F."/>
        </authorList>
    </citation>
    <scope>NUCLEOTIDE SEQUENCE [LARGE SCALE GENOMIC DNA]</scope>
    <source>
        <strain evidence="3">FD-334 SS-4</strain>
    </source>
</reference>
<dbReference type="OrthoDB" id="3061550at2759"/>
<evidence type="ECO:0000313" key="2">
    <source>
        <dbReference type="EMBL" id="KJA27858.1"/>
    </source>
</evidence>
<sequence>MVEVPAADLLKQSPDGVFLDPSRRNKIVIKTGHKTSACTSRIREGPSIFHKLPTSTRKPVTQDRTSRQPTQAPAARLEQSQVVDNTEANYPKGDKKRKAEENKEDSHLPTKPVHAAEKKRRTAPTRPPKLILQGIGSSMYSKEYELCGCAREDLLQCHRCKLLRLVEHFCDLVDNHAQSGRDIAEVI</sequence>
<dbReference type="AlphaFoldDB" id="A0A0D2MV30"/>